<feature type="region of interest" description="Disordered" evidence="1">
    <location>
        <begin position="488"/>
        <end position="512"/>
    </location>
</feature>
<evidence type="ECO:0000313" key="3">
    <source>
        <dbReference type="Proteomes" id="UP000727907"/>
    </source>
</evidence>
<proteinExistence type="predicted"/>
<dbReference type="Proteomes" id="UP000727907">
    <property type="component" value="Unassembled WGS sequence"/>
</dbReference>
<evidence type="ECO:0000256" key="1">
    <source>
        <dbReference type="SAM" id="MobiDB-lite"/>
    </source>
</evidence>
<evidence type="ECO:0000313" key="2">
    <source>
        <dbReference type="EMBL" id="MBU8874746.1"/>
    </source>
</evidence>
<accession>A0ABS6IK93</accession>
<comment type="caution">
    <text evidence="2">The sequence shown here is derived from an EMBL/GenBank/DDBJ whole genome shotgun (WGS) entry which is preliminary data.</text>
</comment>
<organism evidence="2 3">
    <name type="scientific">Reyranella humidisoli</name>
    <dbReference type="NCBI Taxonomy" id="2849149"/>
    <lineage>
        <taxon>Bacteria</taxon>
        <taxon>Pseudomonadati</taxon>
        <taxon>Pseudomonadota</taxon>
        <taxon>Alphaproteobacteria</taxon>
        <taxon>Hyphomicrobiales</taxon>
        <taxon>Reyranellaceae</taxon>
        <taxon>Reyranella</taxon>
    </lineage>
</organism>
<sequence>MADEPDVPPEPVLDPLGIEVGSFAHDPLGFVLFAFPWGEAGTPLEREQGPEAWQREVLAEIGRSLASVSDAIRIAVASGHGVGKSALVAWIIVWALATFRDTRGIVTANTATQLKTKTWPELVKWLRLAACADWFEVAATAIHSVDPAHERTWRIDAVPWSLRTTEAFAGLHNQGRRLFVAFDEASAIPDPVWETIEGALTDRDTEILWLATGNPTRNTGRFRECFGRFRHRWHRHQVDGRKVSLTDKDEIARWAADYGDDSDFFRVRVKGEFPRGGAMQFIDSETVEEASRRPAESHLLQPLIMGVDCARGGDDQSAIWFRRGRDARTVPAIKLRVGDLMVLSGKVAEQAMQHRVAAVFIDEGGIGAGVVDRVRQMLPGRLVVGVNFGGRADRYTLGDGMPLTANKAAEMWASMRAWLRTGAIPDDPELKAELTGREYGFDLHNAIRLEKKEDMKKRGLSSPDNADGLCLTFAYPVADLPDDMRFDGRGEGEGGSVAANTIQSDYDPHGDL</sequence>
<reference evidence="2 3" key="1">
    <citation type="submission" date="2021-06" db="EMBL/GenBank/DDBJ databases">
        <authorList>
            <person name="Lee D.H."/>
        </authorList>
    </citation>
    <scope>NUCLEOTIDE SEQUENCE [LARGE SCALE GENOMIC DNA]</scope>
    <source>
        <strain evidence="2 3">MMS21-HV4-11</strain>
    </source>
</reference>
<name>A0ABS6IK93_9HYPH</name>
<protein>
    <submittedName>
        <fullName evidence="2">Terminase</fullName>
    </submittedName>
</protein>
<dbReference type="RefSeq" id="WP_216960793.1">
    <property type="nucleotide sequence ID" value="NZ_JAHOPB010000001.1"/>
</dbReference>
<gene>
    <name evidence="2" type="ORF">KQ910_13305</name>
</gene>
<dbReference type="EMBL" id="JAHOPB010000001">
    <property type="protein sequence ID" value="MBU8874746.1"/>
    <property type="molecule type" value="Genomic_DNA"/>
</dbReference>
<keyword evidence="3" id="KW-1185">Reference proteome</keyword>